<dbReference type="RefSeq" id="WP_146457978.1">
    <property type="nucleotide sequence ID" value="NZ_SJPW01000003.1"/>
</dbReference>
<evidence type="ECO:0000256" key="3">
    <source>
        <dbReference type="ARBA" id="ARBA00022989"/>
    </source>
</evidence>
<feature type="transmembrane region" description="Helical" evidence="5">
    <location>
        <begin position="277"/>
        <end position="297"/>
    </location>
</feature>
<feature type="domain" description="NfeD-like C-terminal" evidence="6">
    <location>
        <begin position="452"/>
        <end position="503"/>
    </location>
</feature>
<dbReference type="OrthoDB" id="284354at2"/>
<dbReference type="Gene3D" id="2.40.50.140">
    <property type="entry name" value="Nucleic acid-binding proteins"/>
    <property type="match status" value="1"/>
</dbReference>
<proteinExistence type="predicted"/>
<evidence type="ECO:0000256" key="4">
    <source>
        <dbReference type="ARBA" id="ARBA00023136"/>
    </source>
</evidence>
<feature type="domain" description="NfeD1b N-terminal" evidence="8">
    <location>
        <begin position="49"/>
        <end position="190"/>
    </location>
</feature>
<feature type="transmembrane region" description="Helical" evidence="5">
    <location>
        <begin position="333"/>
        <end position="366"/>
    </location>
</feature>
<dbReference type="PANTHER" id="PTHR33507">
    <property type="entry name" value="INNER MEMBRANE PROTEIN YBBJ"/>
    <property type="match status" value="1"/>
</dbReference>
<dbReference type="InterPro" id="IPR056739">
    <property type="entry name" value="NfeD_membrane"/>
</dbReference>
<keyword evidence="3 5" id="KW-1133">Transmembrane helix</keyword>
<evidence type="ECO:0000256" key="5">
    <source>
        <dbReference type="SAM" id="Phobius"/>
    </source>
</evidence>
<evidence type="ECO:0000259" key="6">
    <source>
        <dbReference type="Pfam" id="PF01957"/>
    </source>
</evidence>
<gene>
    <name evidence="9" type="ORF">Poly51_26260</name>
</gene>
<keyword evidence="2 5" id="KW-0812">Transmembrane</keyword>
<dbReference type="Pfam" id="PF01957">
    <property type="entry name" value="NfeD"/>
    <property type="match status" value="1"/>
</dbReference>
<dbReference type="SUPFAM" id="SSF52096">
    <property type="entry name" value="ClpP/crotonase"/>
    <property type="match status" value="1"/>
</dbReference>
<keyword evidence="4 5" id="KW-0472">Membrane</keyword>
<evidence type="ECO:0000313" key="10">
    <source>
        <dbReference type="Proteomes" id="UP000318288"/>
    </source>
</evidence>
<evidence type="ECO:0000313" key="9">
    <source>
        <dbReference type="EMBL" id="TWU56709.1"/>
    </source>
</evidence>
<evidence type="ECO:0000259" key="7">
    <source>
        <dbReference type="Pfam" id="PF24961"/>
    </source>
</evidence>
<dbReference type="EMBL" id="SJPW01000003">
    <property type="protein sequence ID" value="TWU56709.1"/>
    <property type="molecule type" value="Genomic_DNA"/>
</dbReference>
<dbReference type="InterPro" id="IPR056738">
    <property type="entry name" value="NfeD1b_N"/>
</dbReference>
<reference evidence="9 10" key="1">
    <citation type="submission" date="2019-02" db="EMBL/GenBank/DDBJ databases">
        <title>Deep-cultivation of Planctomycetes and their phenomic and genomic characterization uncovers novel biology.</title>
        <authorList>
            <person name="Wiegand S."/>
            <person name="Jogler M."/>
            <person name="Boedeker C."/>
            <person name="Pinto D."/>
            <person name="Vollmers J."/>
            <person name="Rivas-Marin E."/>
            <person name="Kohn T."/>
            <person name="Peeters S.H."/>
            <person name="Heuer A."/>
            <person name="Rast P."/>
            <person name="Oberbeckmann S."/>
            <person name="Bunk B."/>
            <person name="Jeske O."/>
            <person name="Meyerdierks A."/>
            <person name="Storesund J.E."/>
            <person name="Kallscheuer N."/>
            <person name="Luecker S."/>
            <person name="Lage O.M."/>
            <person name="Pohl T."/>
            <person name="Merkel B.J."/>
            <person name="Hornburger P."/>
            <person name="Mueller R.-W."/>
            <person name="Bruemmer F."/>
            <person name="Labrenz M."/>
            <person name="Spormann A.M."/>
            <person name="Op Den Camp H."/>
            <person name="Overmann J."/>
            <person name="Amann R."/>
            <person name="Jetten M.S.M."/>
            <person name="Mascher T."/>
            <person name="Medema M.H."/>
            <person name="Devos D.P."/>
            <person name="Kaster A.-K."/>
            <person name="Ovreas L."/>
            <person name="Rohde M."/>
            <person name="Galperin M.Y."/>
            <person name="Jogler C."/>
        </authorList>
    </citation>
    <scope>NUCLEOTIDE SEQUENCE [LARGE SCALE GENOMIC DNA]</scope>
    <source>
        <strain evidence="9 10">Poly51</strain>
    </source>
</reference>
<name>A0A5C6FAR8_9BACT</name>
<feature type="transmembrane region" description="Helical" evidence="5">
    <location>
        <begin position="12"/>
        <end position="33"/>
    </location>
</feature>
<evidence type="ECO:0000259" key="8">
    <source>
        <dbReference type="Pfam" id="PF25145"/>
    </source>
</evidence>
<feature type="domain" description="NfeD integral membrane" evidence="7">
    <location>
        <begin position="282"/>
        <end position="406"/>
    </location>
</feature>
<dbReference type="InterPro" id="IPR029045">
    <property type="entry name" value="ClpP/crotonase-like_dom_sf"/>
</dbReference>
<dbReference type="InterPro" id="IPR012340">
    <property type="entry name" value="NA-bd_OB-fold"/>
</dbReference>
<protein>
    <submittedName>
        <fullName evidence="9">Uncharacterized protein</fullName>
    </submittedName>
</protein>
<dbReference type="PANTHER" id="PTHR33507:SF3">
    <property type="entry name" value="INNER MEMBRANE PROTEIN YBBJ"/>
    <property type="match status" value="1"/>
</dbReference>
<dbReference type="Proteomes" id="UP000318288">
    <property type="component" value="Unassembled WGS sequence"/>
</dbReference>
<evidence type="ECO:0000256" key="1">
    <source>
        <dbReference type="ARBA" id="ARBA00004141"/>
    </source>
</evidence>
<evidence type="ECO:0000256" key="2">
    <source>
        <dbReference type="ARBA" id="ARBA00022692"/>
    </source>
</evidence>
<comment type="caution">
    <text evidence="9">The sequence shown here is derived from an EMBL/GenBank/DDBJ whole genome shotgun (WGS) entry which is preliminary data.</text>
</comment>
<feature type="transmembrane region" description="Helical" evidence="5">
    <location>
        <begin position="386"/>
        <end position="408"/>
    </location>
</feature>
<dbReference type="AlphaFoldDB" id="A0A5C6FAR8"/>
<dbReference type="GO" id="GO:0005886">
    <property type="term" value="C:plasma membrane"/>
    <property type="evidence" value="ECO:0007669"/>
    <property type="project" value="TreeGrafter"/>
</dbReference>
<dbReference type="Pfam" id="PF25145">
    <property type="entry name" value="NfeD1b_N"/>
    <property type="match status" value="1"/>
</dbReference>
<dbReference type="InterPro" id="IPR052165">
    <property type="entry name" value="Membrane_assoc_protease"/>
</dbReference>
<comment type="subcellular location">
    <subcellularLocation>
        <location evidence="1">Membrane</location>
        <topology evidence="1">Multi-pass membrane protein</topology>
    </subcellularLocation>
</comment>
<keyword evidence="10" id="KW-1185">Reference proteome</keyword>
<sequence length="506" mass="54464">MTGINMASRTLLYWLMLAMVGVMMPVPALSQVFKSEPSSRRRAVIIELHEDLNPLSGSILKRKFEQAVASGVDVVIFDINSPGGRVDVTFELMDMLLEADNVETVAMIQRDAISGAALFALACDKIIMKPGARMGDAGVIVLGMSGEFRYAEAKSRSMVAQKARDTAAATGRPPVLAEKMTDKDMIVFTATNKESGEERFFSDKEWEAFEEAENWDRGKPIREGGKEMFFIANGKRLVEMGVADQTFDSSDQLGEILDVDMPIEVLSPTWAEGIARFLNTGWMTFFLIVIGLIALVVELTAPGISVGGLMSLLCFSLFFWSRFAAGTSGWLEVILFALGLVFIACELFVIPGFGIAGLGGIGLVLGSLVMASRRVLIPENSEQLGTLGYDVLTVVGAFTIFLVALFFLSQYIGEIPGLSRLTLQPPVVAGVDGAVDDSADLSALPGWQRVQIGDVGEAVSPLRPSGRIQVGDVLVDVATEGDFVDSGTQVRVIGKQGARVVVRAIT</sequence>
<dbReference type="InterPro" id="IPR002810">
    <property type="entry name" value="NfeD-like_C"/>
</dbReference>
<organism evidence="9 10">
    <name type="scientific">Rubripirellula tenax</name>
    <dbReference type="NCBI Taxonomy" id="2528015"/>
    <lineage>
        <taxon>Bacteria</taxon>
        <taxon>Pseudomonadati</taxon>
        <taxon>Planctomycetota</taxon>
        <taxon>Planctomycetia</taxon>
        <taxon>Pirellulales</taxon>
        <taxon>Pirellulaceae</taxon>
        <taxon>Rubripirellula</taxon>
    </lineage>
</organism>
<dbReference type="CDD" id="cd07021">
    <property type="entry name" value="Clp_protease_NfeD_like"/>
    <property type="match status" value="1"/>
</dbReference>
<dbReference type="Pfam" id="PF24961">
    <property type="entry name" value="NfeD_membrane"/>
    <property type="match status" value="1"/>
</dbReference>
<dbReference type="Gene3D" id="3.90.226.10">
    <property type="entry name" value="2-enoyl-CoA Hydratase, Chain A, domain 1"/>
    <property type="match status" value="1"/>
</dbReference>
<accession>A0A5C6FAR8</accession>